<accession>A0A5B7D6L9</accession>
<sequence length="36" mass="3938">MRTIGGTPSGLSDFQGCKAVRAWKTSLQRILIEGMK</sequence>
<gene>
    <name evidence="1" type="ORF">E2C01_009752</name>
</gene>
<dbReference type="Proteomes" id="UP000324222">
    <property type="component" value="Unassembled WGS sequence"/>
</dbReference>
<organism evidence="1 2">
    <name type="scientific">Portunus trituberculatus</name>
    <name type="common">Swimming crab</name>
    <name type="synonym">Neptunus trituberculatus</name>
    <dbReference type="NCBI Taxonomy" id="210409"/>
    <lineage>
        <taxon>Eukaryota</taxon>
        <taxon>Metazoa</taxon>
        <taxon>Ecdysozoa</taxon>
        <taxon>Arthropoda</taxon>
        <taxon>Crustacea</taxon>
        <taxon>Multicrustacea</taxon>
        <taxon>Malacostraca</taxon>
        <taxon>Eumalacostraca</taxon>
        <taxon>Eucarida</taxon>
        <taxon>Decapoda</taxon>
        <taxon>Pleocyemata</taxon>
        <taxon>Brachyura</taxon>
        <taxon>Eubrachyura</taxon>
        <taxon>Portunoidea</taxon>
        <taxon>Portunidae</taxon>
        <taxon>Portuninae</taxon>
        <taxon>Portunus</taxon>
    </lineage>
</organism>
<dbReference type="EMBL" id="VSRR010000548">
    <property type="protein sequence ID" value="MPC16914.1"/>
    <property type="molecule type" value="Genomic_DNA"/>
</dbReference>
<reference evidence="1 2" key="1">
    <citation type="submission" date="2019-05" db="EMBL/GenBank/DDBJ databases">
        <title>Another draft genome of Portunus trituberculatus and its Hox gene families provides insights of decapod evolution.</title>
        <authorList>
            <person name="Jeong J.-H."/>
            <person name="Song I."/>
            <person name="Kim S."/>
            <person name="Choi T."/>
            <person name="Kim D."/>
            <person name="Ryu S."/>
            <person name="Kim W."/>
        </authorList>
    </citation>
    <scope>NUCLEOTIDE SEQUENCE [LARGE SCALE GENOMIC DNA]</scope>
    <source>
        <tissue evidence="1">Muscle</tissue>
    </source>
</reference>
<proteinExistence type="predicted"/>
<protein>
    <submittedName>
        <fullName evidence="1">Uncharacterized protein</fullName>
    </submittedName>
</protein>
<name>A0A5B7D6L9_PORTR</name>
<dbReference type="AlphaFoldDB" id="A0A5B7D6L9"/>
<evidence type="ECO:0000313" key="1">
    <source>
        <dbReference type="EMBL" id="MPC16914.1"/>
    </source>
</evidence>
<evidence type="ECO:0000313" key="2">
    <source>
        <dbReference type="Proteomes" id="UP000324222"/>
    </source>
</evidence>
<comment type="caution">
    <text evidence="1">The sequence shown here is derived from an EMBL/GenBank/DDBJ whole genome shotgun (WGS) entry which is preliminary data.</text>
</comment>
<keyword evidence="2" id="KW-1185">Reference proteome</keyword>